<proteinExistence type="predicted"/>
<organism evidence="1 2">
    <name type="scientific">Fimbriiglobus ruber</name>
    <dbReference type="NCBI Taxonomy" id="1908690"/>
    <lineage>
        <taxon>Bacteria</taxon>
        <taxon>Pseudomonadati</taxon>
        <taxon>Planctomycetota</taxon>
        <taxon>Planctomycetia</taxon>
        <taxon>Gemmatales</taxon>
        <taxon>Gemmataceae</taxon>
        <taxon>Fimbriiglobus</taxon>
    </lineage>
</organism>
<dbReference type="Proteomes" id="UP000214646">
    <property type="component" value="Unassembled WGS sequence"/>
</dbReference>
<dbReference type="EMBL" id="NIDE01000001">
    <property type="protein sequence ID" value="OWK47503.1"/>
    <property type="molecule type" value="Genomic_DNA"/>
</dbReference>
<protein>
    <recommendedName>
        <fullName evidence="3">Lipocalin-like domain-containing protein</fullName>
    </recommendedName>
</protein>
<dbReference type="AlphaFoldDB" id="A0A225E2N7"/>
<evidence type="ECO:0000313" key="2">
    <source>
        <dbReference type="Proteomes" id="UP000214646"/>
    </source>
</evidence>
<sequence>MLFQTDIGKQLFNQGQQIADSQRILGKWKQQDGSLSLEFFSDGTLLEERLLNNGKGTYKLLPNRKMELKIEGVLWGTNDATARYDISGDELTLTPDAGAGIAIRYRKVK</sequence>
<accession>A0A225E2N7</accession>
<evidence type="ECO:0008006" key="3">
    <source>
        <dbReference type="Google" id="ProtNLM"/>
    </source>
</evidence>
<evidence type="ECO:0000313" key="1">
    <source>
        <dbReference type="EMBL" id="OWK47503.1"/>
    </source>
</evidence>
<gene>
    <name evidence="1" type="ORF">FRUB_01202</name>
</gene>
<reference evidence="2" key="1">
    <citation type="submission" date="2017-06" db="EMBL/GenBank/DDBJ databases">
        <title>Genome analysis of Fimbriiglobus ruber SP5, the first member of the order Planctomycetales with confirmed chitinolytic capability.</title>
        <authorList>
            <person name="Ravin N.V."/>
            <person name="Rakitin A.L."/>
            <person name="Ivanova A.A."/>
            <person name="Beletsky A.V."/>
            <person name="Kulichevskaya I.S."/>
            <person name="Mardanov A.V."/>
            <person name="Dedysh S.N."/>
        </authorList>
    </citation>
    <scope>NUCLEOTIDE SEQUENCE [LARGE SCALE GENOMIC DNA]</scope>
    <source>
        <strain evidence="2">SP5</strain>
    </source>
</reference>
<comment type="caution">
    <text evidence="1">The sequence shown here is derived from an EMBL/GenBank/DDBJ whole genome shotgun (WGS) entry which is preliminary data.</text>
</comment>
<keyword evidence="2" id="KW-1185">Reference proteome</keyword>
<name>A0A225E2N7_9BACT</name>